<dbReference type="RefSeq" id="WP_184453909.1">
    <property type="nucleotide sequence ID" value="NZ_JACHMK010000001.1"/>
</dbReference>
<proteinExistence type="predicted"/>
<dbReference type="InterPro" id="IPR049975">
    <property type="entry name" value="SAV_915-like_dom"/>
</dbReference>
<evidence type="ECO:0000313" key="2">
    <source>
        <dbReference type="Proteomes" id="UP000617426"/>
    </source>
</evidence>
<dbReference type="EMBL" id="JACHMK010000001">
    <property type="protein sequence ID" value="MBB6335504.1"/>
    <property type="molecule type" value="Genomic_DNA"/>
</dbReference>
<evidence type="ECO:0000313" key="1">
    <source>
        <dbReference type="EMBL" id="MBB6335504.1"/>
    </source>
</evidence>
<dbReference type="Proteomes" id="UP000617426">
    <property type="component" value="Unassembled WGS sequence"/>
</dbReference>
<gene>
    <name evidence="1" type="ORF">HD592_002069</name>
</gene>
<name>A0A923E8P0_9ACTO</name>
<sequence>MAVSSGNSRLIPPFVYVPVVMAQVVERLDGGYMPRVAVFEGGRKALLAYSALDRLIDGLGEDQEWVVIRTEAIGGLLTKWGADTAALDLVVPPERRKILP</sequence>
<organism evidence="1 2">
    <name type="scientific">Schaalia hyovaginalis</name>
    <dbReference type="NCBI Taxonomy" id="29316"/>
    <lineage>
        <taxon>Bacteria</taxon>
        <taxon>Bacillati</taxon>
        <taxon>Actinomycetota</taxon>
        <taxon>Actinomycetes</taxon>
        <taxon>Actinomycetales</taxon>
        <taxon>Actinomycetaceae</taxon>
        <taxon>Schaalia</taxon>
    </lineage>
</organism>
<evidence type="ECO:0008006" key="3">
    <source>
        <dbReference type="Google" id="ProtNLM"/>
    </source>
</evidence>
<accession>A0A923E8P0</accession>
<protein>
    <recommendedName>
        <fullName evidence="3">SseB family protein</fullName>
    </recommendedName>
</protein>
<reference evidence="1" key="1">
    <citation type="submission" date="2020-08" db="EMBL/GenBank/DDBJ databases">
        <title>Sequencing the genomes of 1000 actinobacteria strains.</title>
        <authorList>
            <person name="Klenk H.-P."/>
        </authorList>
    </citation>
    <scope>NUCLEOTIDE SEQUENCE</scope>
    <source>
        <strain evidence="1">DSM 10695</strain>
    </source>
</reference>
<dbReference type="NCBIfam" id="NF042914">
    <property type="entry name" value="SAV915_dom"/>
    <property type="match status" value="1"/>
</dbReference>
<keyword evidence="2" id="KW-1185">Reference proteome</keyword>
<dbReference type="AlphaFoldDB" id="A0A923E8P0"/>
<comment type="caution">
    <text evidence="1">The sequence shown here is derived from an EMBL/GenBank/DDBJ whole genome shotgun (WGS) entry which is preliminary data.</text>
</comment>